<feature type="region of interest" description="Disordered" evidence="3">
    <location>
        <begin position="1"/>
        <end position="20"/>
    </location>
</feature>
<dbReference type="Gene3D" id="2.40.30.170">
    <property type="match status" value="1"/>
</dbReference>
<dbReference type="Pfam" id="PF25876">
    <property type="entry name" value="HH_MFP_RND"/>
    <property type="match status" value="1"/>
</dbReference>
<reference evidence="8" key="1">
    <citation type="submission" date="2023-09" db="EMBL/GenBank/DDBJ databases">
        <title>First report of Pseudomonas coleopterorum DJ13 causing leaf spot on Rhododendron pulchrum Sweet in China.</title>
        <authorList>
            <person name="Zhang Y."/>
        </authorList>
    </citation>
    <scope>NUCLEOTIDE SEQUENCE</scope>
    <source>
        <strain evidence="8">DJ13</strain>
    </source>
</reference>
<keyword evidence="4" id="KW-0472">Membrane</keyword>
<proteinExistence type="inferred from homology"/>
<evidence type="ECO:0000313" key="8">
    <source>
        <dbReference type="EMBL" id="WNC08055.1"/>
    </source>
</evidence>
<dbReference type="Pfam" id="PF25917">
    <property type="entry name" value="BSH_RND"/>
    <property type="match status" value="1"/>
</dbReference>
<feature type="domain" description="Multidrug resistance protein MdtA-like barrel-sandwich hybrid" evidence="6">
    <location>
        <begin position="70"/>
        <end position="264"/>
    </location>
</feature>
<evidence type="ECO:0000313" key="9">
    <source>
        <dbReference type="Proteomes" id="UP001258207"/>
    </source>
</evidence>
<dbReference type="AlphaFoldDB" id="A0AAJ6LWB5"/>
<evidence type="ECO:0000256" key="3">
    <source>
        <dbReference type="SAM" id="MobiDB-lite"/>
    </source>
</evidence>
<gene>
    <name evidence="8" type="ORF">RI108_12055</name>
</gene>
<feature type="domain" description="Multidrug resistance protein MdtA-like alpha-helical hairpin" evidence="5">
    <location>
        <begin position="137"/>
        <end position="201"/>
    </location>
</feature>
<dbReference type="PANTHER" id="PTHR30386">
    <property type="entry name" value="MEMBRANE FUSION SUBUNIT OF EMRAB-TOLC MULTIDRUG EFFLUX PUMP"/>
    <property type="match status" value="1"/>
</dbReference>
<dbReference type="PRINTS" id="PR01490">
    <property type="entry name" value="RTXTOXIND"/>
</dbReference>
<dbReference type="Gene3D" id="2.40.50.100">
    <property type="match status" value="1"/>
</dbReference>
<keyword evidence="4" id="KW-1133">Transmembrane helix</keyword>
<accession>A0AAJ6LWB5</accession>
<evidence type="ECO:0000256" key="2">
    <source>
        <dbReference type="SAM" id="Coils"/>
    </source>
</evidence>
<dbReference type="RefSeq" id="WP_310791069.1">
    <property type="nucleotide sequence ID" value="NZ_CP134081.1"/>
</dbReference>
<dbReference type="InterPro" id="IPR050739">
    <property type="entry name" value="MFP"/>
</dbReference>
<dbReference type="Proteomes" id="UP001258207">
    <property type="component" value="Chromosome"/>
</dbReference>
<feature type="domain" description="CusB-like beta-barrel" evidence="7">
    <location>
        <begin position="269"/>
        <end position="310"/>
    </location>
</feature>
<feature type="coiled-coil region" evidence="2">
    <location>
        <begin position="181"/>
        <end position="229"/>
    </location>
</feature>
<evidence type="ECO:0000259" key="7">
    <source>
        <dbReference type="Pfam" id="PF25954"/>
    </source>
</evidence>
<dbReference type="InterPro" id="IPR058625">
    <property type="entry name" value="MdtA-like_BSH"/>
</dbReference>
<protein>
    <submittedName>
        <fullName evidence="8">HlyD family secretion protein</fullName>
    </submittedName>
</protein>
<dbReference type="Pfam" id="PF25954">
    <property type="entry name" value="Beta-barrel_RND_2"/>
    <property type="match status" value="1"/>
</dbReference>
<sequence>MSKDSPSESSPSESSDGTWKPAKPSLIQLGAIALVALLAVTLVLYIWRFFPFSDDGPYTDNAYVRGYVTTLAPEVSGHLTNVLVKDYETVHEGQLLAQIDPASYAASVEQAVADLDAAKSDLANNAQSQASAVATLSARQAALGTANAELLRAQGDYARSEALVKEGGVSIQERDTALAALRSAKGALAEAQANIKVARADVRTQEVAAQGLNAKVQQAKAALDSARIQLSRTRIVAPADGQLGRVESHVGRYVGAGTALFSLVETDRWVIADYKEAQTHGITLGQTAHFEVDALPGTTFSGIVERMAPATGLEFSAMTADNGTGNFVKVPQRLGVRIAIDRDQPLFERLRPGMSVEIRVDTDSSE</sequence>
<dbReference type="Gene3D" id="1.10.287.470">
    <property type="entry name" value="Helix hairpin bin"/>
    <property type="match status" value="2"/>
</dbReference>
<organism evidence="8 9">
    <name type="scientific">Pseudomonas coleopterorum</name>
    <dbReference type="NCBI Taxonomy" id="1605838"/>
    <lineage>
        <taxon>Bacteria</taxon>
        <taxon>Pseudomonadati</taxon>
        <taxon>Pseudomonadota</taxon>
        <taxon>Gammaproteobacteria</taxon>
        <taxon>Pseudomonadales</taxon>
        <taxon>Pseudomonadaceae</taxon>
        <taxon>Pseudomonas</taxon>
    </lineage>
</organism>
<dbReference type="PANTHER" id="PTHR30386:SF24">
    <property type="entry name" value="MULTIDRUG RESISTANCE EFFLUX PUMP"/>
    <property type="match status" value="1"/>
</dbReference>
<dbReference type="EMBL" id="CP134081">
    <property type="protein sequence ID" value="WNC08055.1"/>
    <property type="molecule type" value="Genomic_DNA"/>
</dbReference>
<name>A0AAJ6LWB5_9PSED</name>
<keyword evidence="4" id="KW-0812">Transmembrane</keyword>
<dbReference type="InterPro" id="IPR058792">
    <property type="entry name" value="Beta-barrel_RND_2"/>
</dbReference>
<comment type="similarity">
    <text evidence="1">Belongs to the membrane fusion protein (MFP) (TC 8.A.1) family.</text>
</comment>
<feature type="transmembrane region" description="Helical" evidence="4">
    <location>
        <begin position="26"/>
        <end position="47"/>
    </location>
</feature>
<evidence type="ECO:0000256" key="1">
    <source>
        <dbReference type="ARBA" id="ARBA00009477"/>
    </source>
</evidence>
<dbReference type="SUPFAM" id="SSF111369">
    <property type="entry name" value="HlyD-like secretion proteins"/>
    <property type="match status" value="3"/>
</dbReference>
<keyword evidence="2" id="KW-0175">Coiled coil</keyword>
<evidence type="ECO:0000259" key="5">
    <source>
        <dbReference type="Pfam" id="PF25876"/>
    </source>
</evidence>
<evidence type="ECO:0000259" key="6">
    <source>
        <dbReference type="Pfam" id="PF25917"/>
    </source>
</evidence>
<dbReference type="InterPro" id="IPR058624">
    <property type="entry name" value="MdtA-like_HH"/>
</dbReference>
<evidence type="ECO:0000256" key="4">
    <source>
        <dbReference type="SAM" id="Phobius"/>
    </source>
</evidence>